<dbReference type="Proteomes" id="UP000324222">
    <property type="component" value="Unassembled WGS sequence"/>
</dbReference>
<sequence length="218" mass="23909">MWNVVAAEKRNTTNPAQRRDWLGALRYRPRLSLPHTVYEVPTEAIMQVVCIQRASFSLQTTAEVTDSELIARELENVVRSVMGDRWGQGDEGLKETGGVDSRELARGRGCDGRKGIRGRVQELMDSGVHGLIPMLKYYGCSCHHKLSKVEQVAWKTWERGKGCVGMVAVEGNGGGGGTGRNLDASPVSHGTELREELLLFTTTVSLSKFLVSGCIFSS</sequence>
<proteinExistence type="predicted"/>
<evidence type="ECO:0000313" key="1">
    <source>
        <dbReference type="EMBL" id="MPC66990.1"/>
    </source>
</evidence>
<evidence type="ECO:0000313" key="2">
    <source>
        <dbReference type="Proteomes" id="UP000324222"/>
    </source>
</evidence>
<dbReference type="EMBL" id="VSRR010025603">
    <property type="protein sequence ID" value="MPC66990.1"/>
    <property type="molecule type" value="Genomic_DNA"/>
</dbReference>
<name>A0A5B7H4G2_PORTR</name>
<reference evidence="1 2" key="1">
    <citation type="submission" date="2019-05" db="EMBL/GenBank/DDBJ databases">
        <title>Another draft genome of Portunus trituberculatus and its Hox gene families provides insights of decapod evolution.</title>
        <authorList>
            <person name="Jeong J.-H."/>
            <person name="Song I."/>
            <person name="Kim S."/>
            <person name="Choi T."/>
            <person name="Kim D."/>
            <person name="Ryu S."/>
            <person name="Kim W."/>
        </authorList>
    </citation>
    <scope>NUCLEOTIDE SEQUENCE [LARGE SCALE GENOMIC DNA]</scope>
    <source>
        <tissue evidence="1">Muscle</tissue>
    </source>
</reference>
<organism evidence="1 2">
    <name type="scientific">Portunus trituberculatus</name>
    <name type="common">Swimming crab</name>
    <name type="synonym">Neptunus trituberculatus</name>
    <dbReference type="NCBI Taxonomy" id="210409"/>
    <lineage>
        <taxon>Eukaryota</taxon>
        <taxon>Metazoa</taxon>
        <taxon>Ecdysozoa</taxon>
        <taxon>Arthropoda</taxon>
        <taxon>Crustacea</taxon>
        <taxon>Multicrustacea</taxon>
        <taxon>Malacostraca</taxon>
        <taxon>Eumalacostraca</taxon>
        <taxon>Eucarida</taxon>
        <taxon>Decapoda</taxon>
        <taxon>Pleocyemata</taxon>
        <taxon>Brachyura</taxon>
        <taxon>Eubrachyura</taxon>
        <taxon>Portunoidea</taxon>
        <taxon>Portunidae</taxon>
        <taxon>Portuninae</taxon>
        <taxon>Portunus</taxon>
    </lineage>
</organism>
<accession>A0A5B7H4G2</accession>
<protein>
    <submittedName>
        <fullName evidence="1">Uncharacterized protein</fullName>
    </submittedName>
</protein>
<gene>
    <name evidence="1" type="ORF">E2C01_061150</name>
</gene>
<keyword evidence="2" id="KW-1185">Reference proteome</keyword>
<dbReference type="AlphaFoldDB" id="A0A5B7H4G2"/>
<comment type="caution">
    <text evidence="1">The sequence shown here is derived from an EMBL/GenBank/DDBJ whole genome shotgun (WGS) entry which is preliminary data.</text>
</comment>